<evidence type="ECO:0000313" key="4">
    <source>
        <dbReference type="Proteomes" id="UP000770717"/>
    </source>
</evidence>
<evidence type="ECO:0000313" key="3">
    <source>
        <dbReference type="EMBL" id="KAG9488870.1"/>
    </source>
</evidence>
<keyword evidence="2" id="KW-1133">Transmembrane helix</keyword>
<organism evidence="3 4">
    <name type="scientific">Eleutherodactylus coqui</name>
    <name type="common">Puerto Rican coqui</name>
    <dbReference type="NCBI Taxonomy" id="57060"/>
    <lineage>
        <taxon>Eukaryota</taxon>
        <taxon>Metazoa</taxon>
        <taxon>Chordata</taxon>
        <taxon>Craniata</taxon>
        <taxon>Vertebrata</taxon>
        <taxon>Euteleostomi</taxon>
        <taxon>Amphibia</taxon>
        <taxon>Batrachia</taxon>
        <taxon>Anura</taxon>
        <taxon>Neobatrachia</taxon>
        <taxon>Hyloidea</taxon>
        <taxon>Eleutherodactylidae</taxon>
        <taxon>Eleutherodactylinae</taxon>
        <taxon>Eleutherodactylus</taxon>
        <taxon>Eleutherodactylus</taxon>
    </lineage>
</organism>
<dbReference type="AlphaFoldDB" id="A0A8J6KEL8"/>
<accession>A0A8J6KEL8</accession>
<dbReference type="EMBL" id="WNTK01000002">
    <property type="protein sequence ID" value="KAG9488870.1"/>
    <property type="molecule type" value="Genomic_DNA"/>
</dbReference>
<dbReference type="Proteomes" id="UP000770717">
    <property type="component" value="Unassembled WGS sequence"/>
</dbReference>
<evidence type="ECO:0000256" key="2">
    <source>
        <dbReference type="SAM" id="Phobius"/>
    </source>
</evidence>
<sequence length="92" mass="9696">MWVLTPRSMNVLTAQAARERSAHSEKTDSIKCYSSEAVLICALGLLATSLYVSLAGFVLSAPAIVSVTSGALRQSSHGDNHRGDTCINMEGA</sequence>
<keyword evidence="4" id="KW-1185">Reference proteome</keyword>
<keyword evidence="2" id="KW-0812">Transmembrane</keyword>
<protein>
    <submittedName>
        <fullName evidence="3">Uncharacterized protein</fullName>
    </submittedName>
</protein>
<name>A0A8J6KEL8_ELECQ</name>
<feature type="transmembrane region" description="Helical" evidence="2">
    <location>
        <begin position="37"/>
        <end position="65"/>
    </location>
</feature>
<reference evidence="3" key="1">
    <citation type="thesis" date="2020" institute="ProQuest LLC" country="789 East Eisenhower Parkway, Ann Arbor, MI, USA">
        <title>Comparative Genomics and Chromosome Evolution.</title>
        <authorList>
            <person name="Mudd A.B."/>
        </authorList>
    </citation>
    <scope>NUCLEOTIDE SEQUENCE</scope>
    <source>
        <strain evidence="3">HN-11 Male</strain>
        <tissue evidence="3">Kidney and liver</tissue>
    </source>
</reference>
<proteinExistence type="predicted"/>
<comment type="caution">
    <text evidence="3">The sequence shown here is derived from an EMBL/GenBank/DDBJ whole genome shotgun (WGS) entry which is preliminary data.</text>
</comment>
<evidence type="ECO:0000256" key="1">
    <source>
        <dbReference type="SAM" id="MobiDB-lite"/>
    </source>
</evidence>
<feature type="region of interest" description="Disordered" evidence="1">
    <location>
        <begin position="73"/>
        <end position="92"/>
    </location>
</feature>
<keyword evidence="2" id="KW-0472">Membrane</keyword>
<gene>
    <name evidence="3" type="ORF">GDO78_005065</name>
</gene>